<proteinExistence type="predicted"/>
<organism evidence="8 9">
    <name type="scientific">Sanghuangporus baumii</name>
    <name type="common">Phellinus baumii</name>
    <dbReference type="NCBI Taxonomy" id="108892"/>
    <lineage>
        <taxon>Eukaryota</taxon>
        <taxon>Fungi</taxon>
        <taxon>Dikarya</taxon>
        <taxon>Basidiomycota</taxon>
        <taxon>Agaricomycotina</taxon>
        <taxon>Agaricomycetes</taxon>
        <taxon>Hymenochaetales</taxon>
        <taxon>Hymenochaetaceae</taxon>
        <taxon>Sanghuangporus</taxon>
    </lineage>
</organism>
<feature type="region of interest" description="Disordered" evidence="5">
    <location>
        <begin position="446"/>
        <end position="527"/>
    </location>
</feature>
<feature type="chain" id="PRO_5040462795" evidence="7">
    <location>
        <begin position="27"/>
        <end position="527"/>
    </location>
</feature>
<evidence type="ECO:0000256" key="5">
    <source>
        <dbReference type="SAM" id="MobiDB-lite"/>
    </source>
</evidence>
<evidence type="ECO:0000256" key="7">
    <source>
        <dbReference type="SAM" id="SignalP"/>
    </source>
</evidence>
<dbReference type="AlphaFoldDB" id="A0A9Q5I4R1"/>
<evidence type="ECO:0000256" key="2">
    <source>
        <dbReference type="ARBA" id="ARBA00022692"/>
    </source>
</evidence>
<name>A0A9Q5I4R1_SANBA</name>
<feature type="transmembrane region" description="Helical" evidence="6">
    <location>
        <begin position="225"/>
        <end position="248"/>
    </location>
</feature>
<keyword evidence="4 6" id="KW-0472">Membrane</keyword>
<feature type="compositionally biased region" description="Polar residues" evidence="5">
    <location>
        <begin position="499"/>
        <end position="513"/>
    </location>
</feature>
<comment type="subcellular location">
    <subcellularLocation>
        <location evidence="1">Membrane</location>
        <topology evidence="1">Single-pass membrane protein</topology>
    </subcellularLocation>
</comment>
<gene>
    <name evidence="8" type="ORF">A7U60_g990</name>
</gene>
<dbReference type="EMBL" id="LNZH02000067">
    <property type="protein sequence ID" value="OCB91733.1"/>
    <property type="molecule type" value="Genomic_DNA"/>
</dbReference>
<dbReference type="InterPro" id="IPR051694">
    <property type="entry name" value="Immunoregulatory_rcpt-like"/>
</dbReference>
<dbReference type="GO" id="GO:0071944">
    <property type="term" value="C:cell periphery"/>
    <property type="evidence" value="ECO:0007669"/>
    <property type="project" value="UniProtKB-ARBA"/>
</dbReference>
<sequence length="527" mass="56497">MPRDIARVALVALVILAFTEMDFVSGQSKTSVANSDPQINYSPEVCPGAAVTKCLGAWWDTAMADGSVIKTTAGPSSGYNNAQTTMSYSFYGSSLEIHGLVDTDGANMIVQIDNFLIIVNTSTGIGGASLEPRMVYNHTQLDPEIAHTLSVGWSANMNPNTEAGGYKPLSYAYFDHLVVGDFRAVLTSSTAPSSTSTSTTPEQTSSAVAASSSSQALSSIVKPGAVAGIVIAALLFLLLLGALVYYILRRRRQFNAFRRRPPSPHVKVVIESQETRYAESIGTPAQRESWKAWPHLSLPPVYGHGTDSGMEKTGYTDENGVSYLDLESANRKSVASSSSSSGNVSNGHKNRQSDIPLHPSAPSPSSSYPSQANLRINTRKSLFSPRHQPSAKDSTAVDQDTPPVTPFTPYCVGTATVARPQNAQLVPKSSLSSGEFSSAPFISTVPLPPLPPLPPIPSQKEEKRRFTKRLSSFRRSRKSSRAGQNEAGPSALEVELNVIGSSRPSFDTMSVMTRSIPPPYTLHENEV</sequence>
<evidence type="ECO:0000256" key="1">
    <source>
        <dbReference type="ARBA" id="ARBA00004167"/>
    </source>
</evidence>
<dbReference type="OrthoDB" id="3267061at2759"/>
<feature type="signal peptide" evidence="7">
    <location>
        <begin position="1"/>
        <end position="26"/>
    </location>
</feature>
<keyword evidence="3 6" id="KW-1133">Transmembrane helix</keyword>
<evidence type="ECO:0000313" key="9">
    <source>
        <dbReference type="Proteomes" id="UP000757232"/>
    </source>
</evidence>
<keyword evidence="7" id="KW-0732">Signal</keyword>
<keyword evidence="9" id="KW-1185">Reference proteome</keyword>
<keyword evidence="2 6" id="KW-0812">Transmembrane</keyword>
<reference evidence="8" key="1">
    <citation type="submission" date="2016-06" db="EMBL/GenBank/DDBJ databases">
        <title>Draft Genome sequence of the fungus Inonotus baumii.</title>
        <authorList>
            <person name="Zhu H."/>
            <person name="Lin W."/>
        </authorList>
    </citation>
    <scope>NUCLEOTIDE SEQUENCE</scope>
    <source>
        <strain evidence="8">821</strain>
    </source>
</reference>
<feature type="region of interest" description="Disordered" evidence="5">
    <location>
        <begin position="332"/>
        <end position="405"/>
    </location>
</feature>
<protein>
    <submittedName>
        <fullName evidence="8">Uncharacterized protein</fullName>
    </submittedName>
</protein>
<evidence type="ECO:0000256" key="6">
    <source>
        <dbReference type="SAM" id="Phobius"/>
    </source>
</evidence>
<dbReference type="Proteomes" id="UP000757232">
    <property type="component" value="Unassembled WGS sequence"/>
</dbReference>
<accession>A0A9Q5I4R1</accession>
<feature type="compositionally biased region" description="Basic residues" evidence="5">
    <location>
        <begin position="465"/>
        <end position="480"/>
    </location>
</feature>
<feature type="compositionally biased region" description="Low complexity" evidence="5">
    <location>
        <begin position="332"/>
        <end position="347"/>
    </location>
</feature>
<evidence type="ECO:0000313" key="8">
    <source>
        <dbReference type="EMBL" id="OCB91733.1"/>
    </source>
</evidence>
<comment type="caution">
    <text evidence="8">The sequence shown here is derived from an EMBL/GenBank/DDBJ whole genome shotgun (WGS) entry which is preliminary data.</text>
</comment>
<dbReference type="Gene3D" id="2.60.120.260">
    <property type="entry name" value="Galactose-binding domain-like"/>
    <property type="match status" value="1"/>
</dbReference>
<feature type="compositionally biased region" description="Pro residues" evidence="5">
    <location>
        <begin position="446"/>
        <end position="457"/>
    </location>
</feature>
<evidence type="ECO:0000256" key="4">
    <source>
        <dbReference type="ARBA" id="ARBA00023136"/>
    </source>
</evidence>
<feature type="compositionally biased region" description="Polar residues" evidence="5">
    <location>
        <begin position="371"/>
        <end position="381"/>
    </location>
</feature>
<dbReference type="PANTHER" id="PTHR15549:SF26">
    <property type="entry name" value="AXIAL BUDDING PATTERN PROTEIN 2-RELATED"/>
    <property type="match status" value="1"/>
</dbReference>
<dbReference type="GO" id="GO:0016020">
    <property type="term" value="C:membrane"/>
    <property type="evidence" value="ECO:0007669"/>
    <property type="project" value="UniProtKB-SubCell"/>
</dbReference>
<evidence type="ECO:0000256" key="3">
    <source>
        <dbReference type="ARBA" id="ARBA00022989"/>
    </source>
</evidence>
<dbReference type="PANTHER" id="PTHR15549">
    <property type="entry name" value="PAIRED IMMUNOGLOBULIN-LIKE TYPE 2 RECEPTOR"/>
    <property type="match status" value="1"/>
</dbReference>